<keyword evidence="1" id="KW-0732">Signal</keyword>
<gene>
    <name evidence="5" type="ORF">Pla52n_06470</name>
</gene>
<feature type="repeat" description="TPR" evidence="2">
    <location>
        <begin position="318"/>
        <end position="351"/>
    </location>
</feature>
<dbReference type="AlphaFoldDB" id="A0A5C6B9X4"/>
<sequence>MRCCPVKFKQKHRLTLLGNALPVSGVVDFARNPLRKEFWRIPRPMVCLTLSAILLLGGCSRPGVEGSTPENDTSTASGTSDSSDPVAAFQTAIEQRDWQRAEQLVSQAMIARPDDPDVLTNAAIVTGRAGQQEEAANLLAQAVRVSQFDISGQRVDHAVQAFIQIGHLYDAIELIEQVLQTHPDAHRYRRILVGLLGEAQLTSELPQHMSRLIRARQFDLMLLMATTETSFRRFSSQSITTLLARNPSDWRPRLGEAQTLLESRNAAAAEDVLRQILSRHPDFVPAHALLGYALVAQGKTQSLPEWFDALPGDADELAGYWLALGENALSHGETLAAVRAFAQATRRSPNDSFAWTRLADAIATLQSNTKPSSDNVPIDLNGIDLEAVASAIARRRESLLELRDRFSEFRDGHQTSQTRAVQVAKPLFDLGRFWEAEAWLAIATTLPDEKTNEATELRESVLASLSKDPVWQSTQGHPELSFDLAGLPVPSMIRDTAIANNKPSVLAGDQEFRMSDEAKRWGLDFYGAVGKEVMGPHVPIYQTLGCGGGVIDFDNDGRHDLILLAAGGGIGKLDSEPGQLFRNLGDSFSPIGGVAGFGDRGFSHGVAVGDYNDDGLADVLVTNLGRNRLFRNNGDGTFVDATDVMDAERRTDWSTSGAIADIDQDGYNDLVIVNYCDTSEPLDQPCFDDQGHEINCYPLRFRAAADRFLRGSSAGTFTDVTDQWSNPTAIGRGLGLLVGRLDGQRQGIYVANDASVNHYYRWNSLVADHPLTDLGISCGLAVDAQSLDQGSMGIASEDFDNDGDLDVYVTGFANEYNILYEQQSPGLWTDRTGVQQLIAPTLQTVGFGTQAVDLDNNGVHEIIVANGHIGDYGEQSPPYAQPLQVFRRHANRQWVIETIDQWGNYFSNSHVGRSLFTVDANHDGRTDVIVTHATEPVAMLLNQTQSAHHRITFRLVDTTGTRDAVGAMIRFEMGDGTGSLTRTLFRLAGNGYLCTNRPEICAGTGVFAQVENVRVTWPDGREQVIGSLKSDKEYLMVRGQVPFVLRTYRD</sequence>
<dbReference type="InterPro" id="IPR013517">
    <property type="entry name" value="FG-GAP"/>
</dbReference>
<organism evidence="5 6">
    <name type="scientific">Stieleria varia</name>
    <dbReference type="NCBI Taxonomy" id="2528005"/>
    <lineage>
        <taxon>Bacteria</taxon>
        <taxon>Pseudomonadati</taxon>
        <taxon>Planctomycetota</taxon>
        <taxon>Planctomycetia</taxon>
        <taxon>Pirellulales</taxon>
        <taxon>Pirellulaceae</taxon>
        <taxon>Stieleria</taxon>
    </lineage>
</organism>
<dbReference type="PROSITE" id="PS50005">
    <property type="entry name" value="TPR"/>
    <property type="match status" value="1"/>
</dbReference>
<name>A0A5C6B9X4_9BACT</name>
<dbReference type="SUPFAM" id="SSF48452">
    <property type="entry name" value="TPR-like"/>
    <property type="match status" value="2"/>
</dbReference>
<dbReference type="SUPFAM" id="SSF69318">
    <property type="entry name" value="Integrin alpha N-terminal domain"/>
    <property type="match status" value="1"/>
</dbReference>
<dbReference type="InterPro" id="IPR027039">
    <property type="entry name" value="Crtac1"/>
</dbReference>
<dbReference type="Gene3D" id="1.25.40.10">
    <property type="entry name" value="Tetratricopeptide repeat domain"/>
    <property type="match status" value="2"/>
</dbReference>
<dbReference type="OrthoDB" id="219616at2"/>
<dbReference type="InterPro" id="IPR011990">
    <property type="entry name" value="TPR-like_helical_dom_sf"/>
</dbReference>
<dbReference type="Pfam" id="PF07593">
    <property type="entry name" value="UnbV_ASPIC"/>
    <property type="match status" value="1"/>
</dbReference>
<reference evidence="5 6" key="1">
    <citation type="submission" date="2019-02" db="EMBL/GenBank/DDBJ databases">
        <title>Deep-cultivation of Planctomycetes and their phenomic and genomic characterization uncovers novel biology.</title>
        <authorList>
            <person name="Wiegand S."/>
            <person name="Jogler M."/>
            <person name="Boedeker C."/>
            <person name="Pinto D."/>
            <person name="Vollmers J."/>
            <person name="Rivas-Marin E."/>
            <person name="Kohn T."/>
            <person name="Peeters S.H."/>
            <person name="Heuer A."/>
            <person name="Rast P."/>
            <person name="Oberbeckmann S."/>
            <person name="Bunk B."/>
            <person name="Jeske O."/>
            <person name="Meyerdierks A."/>
            <person name="Storesund J.E."/>
            <person name="Kallscheuer N."/>
            <person name="Luecker S."/>
            <person name="Lage O.M."/>
            <person name="Pohl T."/>
            <person name="Merkel B.J."/>
            <person name="Hornburger P."/>
            <person name="Mueller R.-W."/>
            <person name="Bruemmer F."/>
            <person name="Labrenz M."/>
            <person name="Spormann A.M."/>
            <person name="Op Den Camp H."/>
            <person name="Overmann J."/>
            <person name="Amann R."/>
            <person name="Jetten M.S.M."/>
            <person name="Mascher T."/>
            <person name="Medema M.H."/>
            <person name="Devos D.P."/>
            <person name="Kaster A.-K."/>
            <person name="Ovreas L."/>
            <person name="Rohde M."/>
            <person name="Galperin M.Y."/>
            <person name="Jogler C."/>
        </authorList>
    </citation>
    <scope>NUCLEOTIDE SEQUENCE [LARGE SCALE GENOMIC DNA]</scope>
    <source>
        <strain evidence="5 6">Pla52n</strain>
    </source>
</reference>
<protein>
    <submittedName>
        <fullName evidence="5">Outer membrane protein PgaA</fullName>
    </submittedName>
</protein>
<evidence type="ECO:0000256" key="3">
    <source>
        <dbReference type="SAM" id="MobiDB-lite"/>
    </source>
</evidence>
<dbReference type="InterPro" id="IPR028994">
    <property type="entry name" value="Integrin_alpha_N"/>
</dbReference>
<evidence type="ECO:0000259" key="4">
    <source>
        <dbReference type="Pfam" id="PF07593"/>
    </source>
</evidence>
<feature type="domain" description="ASPIC/UnbV" evidence="4">
    <location>
        <begin position="964"/>
        <end position="1034"/>
    </location>
</feature>
<dbReference type="Proteomes" id="UP000320176">
    <property type="component" value="Unassembled WGS sequence"/>
</dbReference>
<dbReference type="Pfam" id="PF13432">
    <property type="entry name" value="TPR_16"/>
    <property type="match status" value="2"/>
</dbReference>
<evidence type="ECO:0000256" key="1">
    <source>
        <dbReference type="ARBA" id="ARBA00022729"/>
    </source>
</evidence>
<accession>A0A5C6B9X4</accession>
<evidence type="ECO:0000313" key="5">
    <source>
        <dbReference type="EMBL" id="TWU08066.1"/>
    </source>
</evidence>
<dbReference type="Gene3D" id="2.130.10.130">
    <property type="entry name" value="Integrin alpha, N-terminal"/>
    <property type="match status" value="2"/>
</dbReference>
<evidence type="ECO:0000313" key="6">
    <source>
        <dbReference type="Proteomes" id="UP000320176"/>
    </source>
</evidence>
<feature type="region of interest" description="Disordered" evidence="3">
    <location>
        <begin position="64"/>
        <end position="85"/>
    </location>
</feature>
<dbReference type="Pfam" id="PF13517">
    <property type="entry name" value="FG-GAP_3"/>
    <property type="match status" value="2"/>
</dbReference>
<proteinExistence type="predicted"/>
<keyword evidence="6" id="KW-1185">Reference proteome</keyword>
<feature type="compositionally biased region" description="Low complexity" evidence="3">
    <location>
        <begin position="72"/>
        <end position="84"/>
    </location>
</feature>
<evidence type="ECO:0000256" key="2">
    <source>
        <dbReference type="PROSITE-ProRule" id="PRU00339"/>
    </source>
</evidence>
<dbReference type="PANTHER" id="PTHR16026">
    <property type="entry name" value="CARTILAGE ACIDIC PROTEIN 1"/>
    <property type="match status" value="1"/>
</dbReference>
<dbReference type="InterPro" id="IPR011519">
    <property type="entry name" value="UnbV_ASPIC"/>
</dbReference>
<dbReference type="EMBL" id="SJPN01000001">
    <property type="protein sequence ID" value="TWU08066.1"/>
    <property type="molecule type" value="Genomic_DNA"/>
</dbReference>
<keyword evidence="2" id="KW-0802">TPR repeat</keyword>
<comment type="caution">
    <text evidence="5">The sequence shown here is derived from an EMBL/GenBank/DDBJ whole genome shotgun (WGS) entry which is preliminary data.</text>
</comment>
<dbReference type="PANTHER" id="PTHR16026:SF0">
    <property type="entry name" value="CARTILAGE ACIDIC PROTEIN 1"/>
    <property type="match status" value="1"/>
</dbReference>
<dbReference type="RefSeq" id="WP_146518176.1">
    <property type="nucleotide sequence ID" value="NZ_CP151726.1"/>
</dbReference>
<dbReference type="InterPro" id="IPR019734">
    <property type="entry name" value="TPR_rpt"/>
</dbReference>